<organism evidence="4 5">
    <name type="scientific">Vanilla planifolia</name>
    <name type="common">Vanilla</name>
    <dbReference type="NCBI Taxonomy" id="51239"/>
    <lineage>
        <taxon>Eukaryota</taxon>
        <taxon>Viridiplantae</taxon>
        <taxon>Streptophyta</taxon>
        <taxon>Embryophyta</taxon>
        <taxon>Tracheophyta</taxon>
        <taxon>Spermatophyta</taxon>
        <taxon>Magnoliopsida</taxon>
        <taxon>Liliopsida</taxon>
        <taxon>Asparagales</taxon>
        <taxon>Orchidaceae</taxon>
        <taxon>Vanilloideae</taxon>
        <taxon>Vanilleae</taxon>
        <taxon>Vanilla</taxon>
    </lineage>
</organism>
<dbReference type="InterPro" id="IPR036249">
    <property type="entry name" value="Thioredoxin-like_sf"/>
</dbReference>
<keyword evidence="5" id="KW-1185">Reference proteome</keyword>
<name>A0A835V306_VANPL</name>
<dbReference type="Gene3D" id="3.40.30.10">
    <property type="entry name" value="Glutaredoxin"/>
    <property type="match status" value="1"/>
</dbReference>
<evidence type="ECO:0000259" key="3">
    <source>
        <dbReference type="Pfam" id="PF00085"/>
    </source>
</evidence>
<proteinExistence type="inferred from homology"/>
<keyword evidence="2" id="KW-0676">Redox-active center</keyword>
<evidence type="ECO:0000313" key="5">
    <source>
        <dbReference type="Proteomes" id="UP000636800"/>
    </source>
</evidence>
<comment type="similarity">
    <text evidence="1">Belongs to the thioredoxin family.</text>
</comment>
<dbReference type="EMBL" id="JADCNL010000004">
    <property type="protein sequence ID" value="KAG0485529.1"/>
    <property type="molecule type" value="Genomic_DNA"/>
</dbReference>
<dbReference type="Pfam" id="PF00085">
    <property type="entry name" value="Thioredoxin"/>
    <property type="match status" value="1"/>
</dbReference>
<evidence type="ECO:0000313" key="4">
    <source>
        <dbReference type="EMBL" id="KAG0485529.1"/>
    </source>
</evidence>
<accession>A0A835V306</accession>
<dbReference type="InterPro" id="IPR013766">
    <property type="entry name" value="Thioredoxin_domain"/>
</dbReference>
<dbReference type="GO" id="GO:0045454">
    <property type="term" value="P:cell redox homeostasis"/>
    <property type="evidence" value="ECO:0007669"/>
    <property type="project" value="TreeGrafter"/>
</dbReference>
<comment type="caution">
    <text evidence="4">The sequence shown here is derived from an EMBL/GenBank/DDBJ whole genome shotgun (WGS) entry which is preliminary data.</text>
</comment>
<dbReference type="PANTHER" id="PTHR43601:SF11">
    <property type="entry name" value="EXPRESSED PROTEIN"/>
    <property type="match status" value="1"/>
</dbReference>
<dbReference type="OrthoDB" id="1721884at2759"/>
<dbReference type="GO" id="GO:0009507">
    <property type="term" value="C:chloroplast"/>
    <property type="evidence" value="ECO:0007669"/>
    <property type="project" value="UniProtKB-ARBA"/>
</dbReference>
<feature type="domain" description="Thioredoxin" evidence="3">
    <location>
        <begin position="92"/>
        <end position="169"/>
    </location>
</feature>
<dbReference type="PANTHER" id="PTHR43601">
    <property type="entry name" value="THIOREDOXIN, MITOCHONDRIAL"/>
    <property type="match status" value="1"/>
</dbReference>
<evidence type="ECO:0000256" key="2">
    <source>
        <dbReference type="ARBA" id="ARBA00023284"/>
    </source>
</evidence>
<sequence length="213" mass="23965">MGEKAKHPLLCWRWPWDATPQPENPNTCGTLEMPWLFKSLQSLGWLARTRLFNLAAVYHGDPSVKARPQAFKLPVASKLSHEDQGEAEQRALASALAGGKEATVIEFYSPRCRLCNSLLDLVLEVEARNSEWVSFVLVDAENEKWLPELLHYDIKYVPCFVLLDKHGRALAKTGTPISRMHVVAGLFHLLKLKHPAKHGSMDSSFARELGKMP</sequence>
<gene>
    <name evidence="4" type="ORF">HPP92_009608</name>
</gene>
<protein>
    <recommendedName>
        <fullName evidence="3">Thioredoxin domain-containing protein</fullName>
    </recommendedName>
</protein>
<dbReference type="SUPFAM" id="SSF52833">
    <property type="entry name" value="Thioredoxin-like"/>
    <property type="match status" value="1"/>
</dbReference>
<dbReference type="AlphaFoldDB" id="A0A835V306"/>
<evidence type="ECO:0000256" key="1">
    <source>
        <dbReference type="ARBA" id="ARBA00008987"/>
    </source>
</evidence>
<dbReference type="Proteomes" id="UP000636800">
    <property type="component" value="Unassembled WGS sequence"/>
</dbReference>
<reference evidence="4 5" key="1">
    <citation type="journal article" date="2020" name="Nat. Food">
        <title>A phased Vanilla planifolia genome enables genetic improvement of flavour and production.</title>
        <authorList>
            <person name="Hasing T."/>
            <person name="Tang H."/>
            <person name="Brym M."/>
            <person name="Khazi F."/>
            <person name="Huang T."/>
            <person name="Chambers A.H."/>
        </authorList>
    </citation>
    <scope>NUCLEOTIDE SEQUENCE [LARGE SCALE GENOMIC DNA]</scope>
    <source>
        <tissue evidence="4">Leaf</tissue>
    </source>
</reference>